<evidence type="ECO:0000256" key="3">
    <source>
        <dbReference type="ARBA" id="ARBA00022801"/>
    </source>
</evidence>
<evidence type="ECO:0000313" key="6">
    <source>
        <dbReference type="EMBL" id="MBK3519229.1"/>
    </source>
</evidence>
<organism evidence="6 7">
    <name type="scientific">Carboxylicivirga marina</name>
    <dbReference type="NCBI Taxonomy" id="2800988"/>
    <lineage>
        <taxon>Bacteria</taxon>
        <taxon>Pseudomonadati</taxon>
        <taxon>Bacteroidota</taxon>
        <taxon>Bacteroidia</taxon>
        <taxon>Marinilabiliales</taxon>
        <taxon>Marinilabiliaceae</taxon>
        <taxon>Carboxylicivirga</taxon>
    </lineage>
</organism>
<accession>A0ABS1HPZ3</accession>
<dbReference type="RefSeq" id="WP_200466449.1">
    <property type="nucleotide sequence ID" value="NZ_JAENRR010000058.1"/>
</dbReference>
<protein>
    <submittedName>
        <fullName evidence="6">Sulfatase</fullName>
    </submittedName>
</protein>
<gene>
    <name evidence="6" type="ORF">JIV24_17910</name>
</gene>
<keyword evidence="2" id="KW-0479">Metal-binding</keyword>
<dbReference type="InterPro" id="IPR050738">
    <property type="entry name" value="Sulfatase"/>
</dbReference>
<keyword evidence="7" id="KW-1185">Reference proteome</keyword>
<dbReference type="EMBL" id="JAENRR010000058">
    <property type="protein sequence ID" value="MBK3519229.1"/>
    <property type="molecule type" value="Genomic_DNA"/>
</dbReference>
<evidence type="ECO:0000259" key="5">
    <source>
        <dbReference type="Pfam" id="PF00884"/>
    </source>
</evidence>
<evidence type="ECO:0000313" key="7">
    <source>
        <dbReference type="Proteomes" id="UP000605676"/>
    </source>
</evidence>
<dbReference type="Gene3D" id="3.40.720.10">
    <property type="entry name" value="Alkaline Phosphatase, subunit A"/>
    <property type="match status" value="1"/>
</dbReference>
<dbReference type="PROSITE" id="PS00523">
    <property type="entry name" value="SULFATASE_1"/>
    <property type="match status" value="1"/>
</dbReference>
<name>A0ABS1HPZ3_9BACT</name>
<dbReference type="InterPro" id="IPR024607">
    <property type="entry name" value="Sulfatase_CS"/>
</dbReference>
<evidence type="ECO:0000256" key="1">
    <source>
        <dbReference type="ARBA" id="ARBA00008779"/>
    </source>
</evidence>
<sequence>MKYTLIYFLLLCGIILNAQDKPNILFILADDLGINALNCYGNNIVESPNIDRLYSEGMHFTNGYSNDPTCAPSRAAIMTGQLAPRTNIYRVVDRYLMAKNAEEMRQNMKYLPPASNHLYSKDNGLSPDKLNMAKVFKQHGYRTAAFGKWHLGVGRSGMNSHMGFDEAIETKNHYGFSTVPKQNDYDDLVYNADYCTKKGNEFMKRCVEDDQPFFLYMPYYLVHAPFDPKPAYVAHFKNKLLGTEYDHERVIDVLAMIRSLDDSVGELMQTLKELGVDDNTIVVFTSDNGHYQVKGNNMFAQPYRGNKGDVWEGGIRIPYIFSWPDHIKPGSSCSTPIVHVDLLPTLADLANVQVNPNHPLDGICLSKVLMGKKAPEREMPLVWFYTNYSGFNSKTKQFKSKWVNVIQLNDYKLIEDVETSQYELYSLKEDPLEMNNIFSLDSDNAQQLLDELQKAKEQAGLPPPTPNNEYGK</sequence>
<dbReference type="SUPFAM" id="SSF53649">
    <property type="entry name" value="Alkaline phosphatase-like"/>
    <property type="match status" value="1"/>
</dbReference>
<evidence type="ECO:0000256" key="4">
    <source>
        <dbReference type="ARBA" id="ARBA00022837"/>
    </source>
</evidence>
<dbReference type="Proteomes" id="UP000605676">
    <property type="component" value="Unassembled WGS sequence"/>
</dbReference>
<dbReference type="PANTHER" id="PTHR42693:SF33">
    <property type="entry name" value="ARYLSULFATASE"/>
    <property type="match status" value="1"/>
</dbReference>
<dbReference type="PANTHER" id="PTHR42693">
    <property type="entry name" value="ARYLSULFATASE FAMILY MEMBER"/>
    <property type="match status" value="1"/>
</dbReference>
<feature type="domain" description="Sulfatase N-terminal" evidence="5">
    <location>
        <begin position="22"/>
        <end position="352"/>
    </location>
</feature>
<keyword evidence="4" id="KW-0106">Calcium</keyword>
<evidence type="ECO:0000256" key="2">
    <source>
        <dbReference type="ARBA" id="ARBA00022723"/>
    </source>
</evidence>
<dbReference type="InterPro" id="IPR000917">
    <property type="entry name" value="Sulfatase_N"/>
</dbReference>
<dbReference type="InterPro" id="IPR017850">
    <property type="entry name" value="Alkaline_phosphatase_core_sf"/>
</dbReference>
<keyword evidence="3" id="KW-0378">Hydrolase</keyword>
<dbReference type="Pfam" id="PF00884">
    <property type="entry name" value="Sulfatase"/>
    <property type="match status" value="1"/>
</dbReference>
<proteinExistence type="inferred from homology"/>
<dbReference type="CDD" id="cd16144">
    <property type="entry name" value="ARS_like"/>
    <property type="match status" value="1"/>
</dbReference>
<reference evidence="6 7" key="1">
    <citation type="submission" date="2021-01" db="EMBL/GenBank/DDBJ databases">
        <title>Carboxyliciviraga sp.nov., isolated from coastal sediments.</title>
        <authorList>
            <person name="Lu D."/>
            <person name="Zhang T."/>
        </authorList>
    </citation>
    <scope>NUCLEOTIDE SEQUENCE [LARGE SCALE GENOMIC DNA]</scope>
    <source>
        <strain evidence="6 7">N1Y132</strain>
    </source>
</reference>
<comment type="caution">
    <text evidence="6">The sequence shown here is derived from an EMBL/GenBank/DDBJ whole genome shotgun (WGS) entry which is preliminary data.</text>
</comment>
<dbReference type="Gene3D" id="3.30.1120.10">
    <property type="match status" value="1"/>
</dbReference>
<comment type="similarity">
    <text evidence="1">Belongs to the sulfatase family.</text>
</comment>